<dbReference type="CDD" id="cd06526">
    <property type="entry name" value="metazoan_ACD"/>
    <property type="match status" value="1"/>
</dbReference>
<keyword evidence="1" id="KW-0273">Eye lens protein</keyword>
<evidence type="ECO:0000256" key="7">
    <source>
        <dbReference type="RuleBase" id="RU003616"/>
    </source>
</evidence>
<dbReference type="Pfam" id="PF00525">
    <property type="entry name" value="Crystallin"/>
    <property type="match status" value="1"/>
</dbReference>
<evidence type="ECO:0000259" key="9">
    <source>
        <dbReference type="PROSITE" id="PS01031"/>
    </source>
</evidence>
<dbReference type="GO" id="GO:0005634">
    <property type="term" value="C:nucleus"/>
    <property type="evidence" value="ECO:0007669"/>
    <property type="project" value="TreeGrafter"/>
</dbReference>
<evidence type="ECO:0000256" key="5">
    <source>
        <dbReference type="PIRSR" id="PIRSR036514-1"/>
    </source>
</evidence>
<dbReference type="GO" id="GO:0005212">
    <property type="term" value="F:structural constituent of eye lens"/>
    <property type="evidence" value="ECO:0007669"/>
    <property type="project" value="UniProtKB-KW"/>
</dbReference>
<dbReference type="PANTHER" id="PTHR45640:SF26">
    <property type="entry name" value="RE23625P"/>
    <property type="match status" value="1"/>
</dbReference>
<sequence>MSIRLFGSPYGSMWDDPWARDFFDFPTPSRIFNQHFGQVMNEDDFLPPVLVRGRQIRPRANNRPPQGTGMSQVVNDDKEFKAMVDVSHFSPEEINVKVVDNRVVISGKHEEKQDEHGFIKREFTRQYMLPKDVDPASIKSTLSHDGVLSVSAPKLAIDPPKERPIPIEHVKGDMETQ</sequence>
<keyword evidence="3 5" id="KW-0862">Zinc</keyword>
<evidence type="ECO:0000256" key="6">
    <source>
        <dbReference type="PROSITE-ProRule" id="PRU00285"/>
    </source>
</evidence>
<feature type="binding site" evidence="5">
    <location>
        <position position="111"/>
    </location>
    <ligand>
        <name>Zn(2+)</name>
        <dbReference type="ChEBI" id="CHEBI:29105"/>
        <label>1</label>
    </ligand>
</feature>
<feature type="region of interest" description="Disordered" evidence="8">
    <location>
        <begin position="157"/>
        <end position="177"/>
    </location>
</feature>
<name>A0A0C5A9S6_PINIB</name>
<dbReference type="InterPro" id="IPR055269">
    <property type="entry name" value="Alpha-crystallin/HSP_16"/>
</dbReference>
<feature type="binding site" evidence="5">
    <location>
        <position position="109"/>
    </location>
    <ligand>
        <name>Zn(2+)</name>
        <dbReference type="ChEBI" id="CHEBI:29105"/>
        <label>1</label>
    </ligand>
</feature>
<gene>
    <name evidence="10" type="primary">HSP20</name>
</gene>
<dbReference type="Pfam" id="PF00011">
    <property type="entry name" value="HSP20"/>
    <property type="match status" value="1"/>
</dbReference>
<dbReference type="InterPro" id="IPR001436">
    <property type="entry name" value="Alpha-crystallin/sHSP_animal"/>
</dbReference>
<comment type="similarity">
    <text evidence="4 6 7">Belongs to the small heat shock protein (HSP20) family.</text>
</comment>
<keyword evidence="2 5" id="KW-0479">Metal-binding</keyword>
<dbReference type="GO" id="GO:0042026">
    <property type="term" value="P:protein refolding"/>
    <property type="evidence" value="ECO:0007669"/>
    <property type="project" value="TreeGrafter"/>
</dbReference>
<evidence type="ECO:0000313" key="10">
    <source>
        <dbReference type="EMBL" id="AJK26930.1"/>
    </source>
</evidence>
<feature type="compositionally biased region" description="Basic and acidic residues" evidence="8">
    <location>
        <begin position="159"/>
        <end position="177"/>
    </location>
</feature>
<dbReference type="InterPro" id="IPR003090">
    <property type="entry name" value="Alpha-crystallin_N"/>
</dbReference>
<feature type="domain" description="SHSP" evidence="9">
    <location>
        <begin position="61"/>
        <end position="170"/>
    </location>
</feature>
<evidence type="ECO:0000256" key="8">
    <source>
        <dbReference type="SAM" id="MobiDB-lite"/>
    </source>
</evidence>
<dbReference type="GO" id="GO:0043066">
    <property type="term" value="P:negative regulation of apoptotic process"/>
    <property type="evidence" value="ECO:0007669"/>
    <property type="project" value="TreeGrafter"/>
</dbReference>
<evidence type="ECO:0000256" key="4">
    <source>
        <dbReference type="PIRNR" id="PIRNR036514"/>
    </source>
</evidence>
<dbReference type="PIRSF" id="PIRSF036514">
    <property type="entry name" value="Sm_HSP_B1"/>
    <property type="match status" value="1"/>
</dbReference>
<dbReference type="GO" id="GO:0046872">
    <property type="term" value="F:metal ion binding"/>
    <property type="evidence" value="ECO:0007669"/>
    <property type="project" value="UniProtKB-KW"/>
</dbReference>
<feature type="binding site" evidence="5">
    <location>
        <position position="116"/>
    </location>
    <ligand>
        <name>Zn(2+)</name>
        <dbReference type="ChEBI" id="CHEBI:29105"/>
        <label>1</label>
    </ligand>
</feature>
<dbReference type="PROSITE" id="PS01031">
    <property type="entry name" value="SHSP"/>
    <property type="match status" value="1"/>
</dbReference>
<dbReference type="InterPro" id="IPR002068">
    <property type="entry name" value="A-crystallin/Hsp20_dom"/>
</dbReference>
<dbReference type="PANTHER" id="PTHR45640">
    <property type="entry name" value="HEAT SHOCK PROTEIN HSP-12.2-RELATED"/>
    <property type="match status" value="1"/>
</dbReference>
<protein>
    <submittedName>
        <fullName evidence="10">HSP20 protein</fullName>
    </submittedName>
</protein>
<dbReference type="InterPro" id="IPR008978">
    <property type="entry name" value="HSP20-like_chaperone"/>
</dbReference>
<dbReference type="GO" id="GO:0005737">
    <property type="term" value="C:cytoplasm"/>
    <property type="evidence" value="ECO:0007669"/>
    <property type="project" value="TreeGrafter"/>
</dbReference>
<reference evidence="10" key="1">
    <citation type="submission" date="2014-10" db="EMBL/GenBank/DDBJ databases">
        <title>Cloning and expression analysis of heat shock protein 20 from Pinctada martensii.</title>
        <authorList>
            <person name="Lei Q."/>
        </authorList>
    </citation>
    <scope>NUCLEOTIDE SEQUENCE</scope>
</reference>
<dbReference type="PRINTS" id="PR00299">
    <property type="entry name" value="ACRYSTALLIN"/>
</dbReference>
<evidence type="ECO:0000256" key="2">
    <source>
        <dbReference type="ARBA" id="ARBA00022723"/>
    </source>
</evidence>
<accession>A0A0C5A9S6</accession>
<dbReference type="Gene3D" id="2.60.40.790">
    <property type="match status" value="1"/>
</dbReference>
<proteinExistence type="evidence at transcript level"/>
<evidence type="ECO:0000256" key="1">
    <source>
        <dbReference type="ARBA" id="ARBA00022613"/>
    </source>
</evidence>
<dbReference type="GO" id="GO:0009408">
    <property type="term" value="P:response to heat"/>
    <property type="evidence" value="ECO:0007669"/>
    <property type="project" value="TreeGrafter"/>
</dbReference>
<organism evidence="10">
    <name type="scientific">Pinctada imbricata</name>
    <name type="common">Atlantic pearl-oyster</name>
    <name type="synonym">Pinctada martensii</name>
    <dbReference type="NCBI Taxonomy" id="66713"/>
    <lineage>
        <taxon>Eukaryota</taxon>
        <taxon>Metazoa</taxon>
        <taxon>Spiralia</taxon>
        <taxon>Lophotrochozoa</taxon>
        <taxon>Mollusca</taxon>
        <taxon>Bivalvia</taxon>
        <taxon>Autobranchia</taxon>
        <taxon>Pteriomorphia</taxon>
        <taxon>Pterioida</taxon>
        <taxon>Pterioidea</taxon>
        <taxon>Pteriidae</taxon>
        <taxon>Pinctada</taxon>
    </lineage>
</organism>
<dbReference type="SUPFAM" id="SSF49764">
    <property type="entry name" value="HSP20-like chaperones"/>
    <property type="match status" value="1"/>
</dbReference>
<dbReference type="EMBL" id="KM977565">
    <property type="protein sequence ID" value="AJK26930.1"/>
    <property type="molecule type" value="mRNA"/>
</dbReference>
<dbReference type="GO" id="GO:0051082">
    <property type="term" value="F:unfolded protein binding"/>
    <property type="evidence" value="ECO:0007669"/>
    <property type="project" value="TreeGrafter"/>
</dbReference>
<evidence type="ECO:0000256" key="3">
    <source>
        <dbReference type="ARBA" id="ARBA00022833"/>
    </source>
</evidence>
<dbReference type="AlphaFoldDB" id="A0A0C5A9S6"/>